<name>A0ABX3UX65_9GAMM</name>
<comment type="caution">
    <text evidence="3">The sequence shown here is derived from an EMBL/GenBank/DDBJ whole genome shotgun (WGS) entry which is preliminary data.</text>
</comment>
<protein>
    <recommendedName>
        <fullName evidence="5">RcnB family protein</fullName>
    </recommendedName>
</protein>
<feature type="region of interest" description="Disordered" evidence="1">
    <location>
        <begin position="27"/>
        <end position="91"/>
    </location>
</feature>
<evidence type="ECO:0000256" key="1">
    <source>
        <dbReference type="SAM" id="MobiDB-lite"/>
    </source>
</evidence>
<evidence type="ECO:0000313" key="3">
    <source>
        <dbReference type="EMBL" id="ORN03333.1"/>
    </source>
</evidence>
<evidence type="ECO:0008006" key="5">
    <source>
        <dbReference type="Google" id="ProtNLM"/>
    </source>
</evidence>
<dbReference type="Proteomes" id="UP000193785">
    <property type="component" value="Unassembled WGS sequence"/>
</dbReference>
<reference evidence="3 4" key="1">
    <citation type="journal article" date="2017" name="Antonie Van Leeuwenhoek">
        <title>Phylogenomic resolution of the bacterial genus Pantoea and its relationship with Erwinia and Tatumella.</title>
        <authorList>
            <person name="Palmer M."/>
            <person name="Steenkamp E.T."/>
            <person name="Coetzee M.P."/>
            <person name="Chan W.Y."/>
            <person name="van Zyl E."/>
            <person name="De Maayer P."/>
            <person name="Coutinho T.A."/>
            <person name="Blom J."/>
            <person name="Smits T.H."/>
            <person name="Duffy B."/>
            <person name="Venter S.N."/>
        </authorList>
    </citation>
    <scope>NUCLEOTIDE SEQUENCE [LARGE SCALE GENOMIC DNA]</scope>
    <source>
        <strain evidence="3 4">LMG 5345</strain>
    </source>
</reference>
<evidence type="ECO:0000313" key="4">
    <source>
        <dbReference type="Proteomes" id="UP000193785"/>
    </source>
</evidence>
<proteinExistence type="predicted"/>
<keyword evidence="2" id="KW-0732">Signal</keyword>
<keyword evidence="4" id="KW-1185">Reference proteome</keyword>
<organism evidence="3 4">
    <name type="scientific">Pantoea septica</name>
    <dbReference type="NCBI Taxonomy" id="472695"/>
    <lineage>
        <taxon>Bacteria</taxon>
        <taxon>Pseudomonadati</taxon>
        <taxon>Pseudomonadota</taxon>
        <taxon>Gammaproteobacteria</taxon>
        <taxon>Enterobacterales</taxon>
        <taxon>Erwiniaceae</taxon>
        <taxon>Pantoea</taxon>
    </lineage>
</organism>
<dbReference type="InterPro" id="IPR024572">
    <property type="entry name" value="RcnB"/>
</dbReference>
<feature type="compositionally biased region" description="Low complexity" evidence="1">
    <location>
        <begin position="40"/>
        <end position="52"/>
    </location>
</feature>
<feature type="compositionally biased region" description="Low complexity" evidence="1">
    <location>
        <begin position="73"/>
        <end position="88"/>
    </location>
</feature>
<dbReference type="RefSeq" id="WP_084881940.1">
    <property type="nucleotide sequence ID" value="NZ_CAURGX010000038.1"/>
</dbReference>
<dbReference type="EMBL" id="MLJJ01000002">
    <property type="protein sequence ID" value="ORN03333.1"/>
    <property type="molecule type" value="Genomic_DNA"/>
</dbReference>
<feature type="chain" id="PRO_5046955101" description="RcnB family protein" evidence="2">
    <location>
        <begin position="27"/>
        <end position="169"/>
    </location>
</feature>
<gene>
    <name evidence="3" type="ORF">HA46_01135</name>
</gene>
<sequence>MRRTQNALFLAGLLFGSLSLVPAAQAEGDAADTVPPPPQVQQQAPADAQPQQGDTTDSSGQPPLGPNAEEPEAGSAPSPAPDANAGSPQAQSNYDLNRIIIDYKDYKIGDSVPQQYLDKSYNIVEWQKRNLPAPETGSHWTYIGGNYLLITNDVGKILKAESGDIYYRG</sequence>
<accession>A0ABX3UX65</accession>
<dbReference type="Gene3D" id="3.10.450.160">
    <property type="entry name" value="inner membrane protein cigr"/>
    <property type="match status" value="1"/>
</dbReference>
<evidence type="ECO:0000256" key="2">
    <source>
        <dbReference type="SAM" id="SignalP"/>
    </source>
</evidence>
<dbReference type="Pfam" id="PF11776">
    <property type="entry name" value="RcnB"/>
    <property type="match status" value="1"/>
</dbReference>
<feature type="signal peptide" evidence="2">
    <location>
        <begin position="1"/>
        <end position="26"/>
    </location>
</feature>